<keyword evidence="1" id="KW-0812">Transmembrane</keyword>
<evidence type="ECO:0000313" key="3">
    <source>
        <dbReference type="Proteomes" id="UP000199681"/>
    </source>
</evidence>
<keyword evidence="1" id="KW-1133">Transmembrane helix</keyword>
<dbReference type="Proteomes" id="UP000199681">
    <property type="component" value="Unassembled WGS sequence"/>
</dbReference>
<accession>A0ABY1EGG2</accession>
<proteinExistence type="predicted"/>
<evidence type="ECO:0008006" key="4">
    <source>
        <dbReference type="Google" id="ProtNLM"/>
    </source>
</evidence>
<sequence length="200" mass="21541">MTFQAVPFAHSAHNDPILQCQPLPDSATDTMRLMTDPFALPAFILSIVGLVVASIGALTGVAALVWQINTRTRGAHRVTVEVSNAVIVDDSDESDVMICVEAINSGASAIGISSWGFELSNKRGGFAIPNPVHPSTPLPHMLVPGTNAKFFVPASNLGAQIKHNPDLTVRDLRAFVQLATGRKAYTRRRGIPLTDEFWRS</sequence>
<keyword evidence="1" id="KW-0472">Membrane</keyword>
<organism evidence="2 3">
    <name type="scientific">Cryobacterium levicorallinum</name>
    <dbReference type="NCBI Taxonomy" id="995038"/>
    <lineage>
        <taxon>Bacteria</taxon>
        <taxon>Bacillati</taxon>
        <taxon>Actinomycetota</taxon>
        <taxon>Actinomycetes</taxon>
        <taxon>Micrococcales</taxon>
        <taxon>Microbacteriaceae</taxon>
        <taxon>Cryobacterium</taxon>
    </lineage>
</organism>
<evidence type="ECO:0000313" key="2">
    <source>
        <dbReference type="EMBL" id="SFH76086.1"/>
    </source>
</evidence>
<evidence type="ECO:0000256" key="1">
    <source>
        <dbReference type="SAM" id="Phobius"/>
    </source>
</evidence>
<dbReference type="EMBL" id="FOPW01000014">
    <property type="protein sequence ID" value="SFH76086.1"/>
    <property type="molecule type" value="Genomic_DNA"/>
</dbReference>
<reference evidence="2 3" key="1">
    <citation type="submission" date="2016-10" db="EMBL/GenBank/DDBJ databases">
        <authorList>
            <person name="Varghese N."/>
            <person name="Submissions S."/>
        </authorList>
    </citation>
    <scope>NUCLEOTIDE SEQUENCE [LARGE SCALE GENOMIC DNA]</scope>
    <source>
        <strain evidence="2 3">GMCC 1.11211</strain>
    </source>
</reference>
<gene>
    <name evidence="2" type="ORF">SAMN05216274_11426</name>
</gene>
<feature type="transmembrane region" description="Helical" evidence="1">
    <location>
        <begin position="38"/>
        <end position="66"/>
    </location>
</feature>
<keyword evidence="3" id="KW-1185">Reference proteome</keyword>
<protein>
    <recommendedName>
        <fullName evidence="4">LTD domain-containing protein</fullName>
    </recommendedName>
</protein>
<name>A0ABY1EGG2_9MICO</name>
<comment type="caution">
    <text evidence="2">The sequence shown here is derived from an EMBL/GenBank/DDBJ whole genome shotgun (WGS) entry which is preliminary data.</text>
</comment>